<protein>
    <submittedName>
        <fullName evidence="1">Uncharacterized protein</fullName>
    </submittedName>
</protein>
<reference evidence="2" key="2">
    <citation type="submission" date="2015-01" db="EMBL/GenBank/DDBJ databases">
        <title>Evolutionary Origins and Diversification of the Mycorrhizal Mutualists.</title>
        <authorList>
            <consortium name="DOE Joint Genome Institute"/>
            <consortium name="Mycorrhizal Genomics Consortium"/>
            <person name="Kohler A."/>
            <person name="Kuo A."/>
            <person name="Nagy L.G."/>
            <person name="Floudas D."/>
            <person name="Copeland A."/>
            <person name="Barry K.W."/>
            <person name="Cichocki N."/>
            <person name="Veneault-Fourrey C."/>
            <person name="LaButti K."/>
            <person name="Lindquist E.A."/>
            <person name="Lipzen A."/>
            <person name="Lundell T."/>
            <person name="Morin E."/>
            <person name="Murat C."/>
            <person name="Riley R."/>
            <person name="Ohm R."/>
            <person name="Sun H."/>
            <person name="Tunlid A."/>
            <person name="Henrissat B."/>
            <person name="Grigoriev I.V."/>
            <person name="Hibbett D.S."/>
            <person name="Martin F."/>
        </authorList>
    </citation>
    <scope>NUCLEOTIDE SEQUENCE [LARGE SCALE GENOMIC DNA]</scope>
    <source>
        <strain evidence="2">MAFF 305830</strain>
    </source>
</reference>
<reference evidence="1 2" key="1">
    <citation type="submission" date="2014-04" db="EMBL/GenBank/DDBJ databases">
        <authorList>
            <consortium name="DOE Joint Genome Institute"/>
            <person name="Kuo A."/>
            <person name="Zuccaro A."/>
            <person name="Kohler A."/>
            <person name="Nagy L.G."/>
            <person name="Floudas D."/>
            <person name="Copeland A."/>
            <person name="Barry K.W."/>
            <person name="Cichocki N."/>
            <person name="Veneault-Fourrey C."/>
            <person name="LaButti K."/>
            <person name="Lindquist E.A."/>
            <person name="Lipzen A."/>
            <person name="Lundell T."/>
            <person name="Morin E."/>
            <person name="Murat C."/>
            <person name="Sun H."/>
            <person name="Tunlid A."/>
            <person name="Henrissat B."/>
            <person name="Grigoriev I.V."/>
            <person name="Hibbett D.S."/>
            <person name="Martin F."/>
            <person name="Nordberg H.P."/>
            <person name="Cantor M.N."/>
            <person name="Hua S.X."/>
        </authorList>
    </citation>
    <scope>NUCLEOTIDE SEQUENCE [LARGE SCALE GENOMIC DNA]</scope>
    <source>
        <strain evidence="1 2">MAFF 305830</strain>
    </source>
</reference>
<keyword evidence="2" id="KW-1185">Reference proteome</keyword>
<dbReference type="STRING" id="933852.A0A0C2X4C3"/>
<sequence>RPDDAIKDINGGSDDVNKGIVGTSVWIVPYMSEAGSTGCTSFDLDIRSDKRSNAPDLDLAQGTYGDHRYLIPRINCNTNMKITDIHLMRSSNAVSNPPSGYAGMTGDINAGRSGDYLYVIWRTAEY</sequence>
<name>A0A0C2X4C3_SERVB</name>
<evidence type="ECO:0000313" key="2">
    <source>
        <dbReference type="Proteomes" id="UP000054097"/>
    </source>
</evidence>
<gene>
    <name evidence="1" type="ORF">M408DRAFT_57487</name>
</gene>
<accession>A0A0C2X4C3</accession>
<organism evidence="1 2">
    <name type="scientific">Serendipita vermifera MAFF 305830</name>
    <dbReference type="NCBI Taxonomy" id="933852"/>
    <lineage>
        <taxon>Eukaryota</taxon>
        <taxon>Fungi</taxon>
        <taxon>Dikarya</taxon>
        <taxon>Basidiomycota</taxon>
        <taxon>Agaricomycotina</taxon>
        <taxon>Agaricomycetes</taxon>
        <taxon>Sebacinales</taxon>
        <taxon>Serendipitaceae</taxon>
        <taxon>Serendipita</taxon>
    </lineage>
</organism>
<feature type="non-terminal residue" evidence="1">
    <location>
        <position position="1"/>
    </location>
</feature>
<dbReference type="HOGENOM" id="CLU_130086_0_0_1"/>
<feature type="non-terminal residue" evidence="1">
    <location>
        <position position="126"/>
    </location>
</feature>
<dbReference type="OrthoDB" id="1046782at2759"/>
<proteinExistence type="predicted"/>
<dbReference type="Proteomes" id="UP000054097">
    <property type="component" value="Unassembled WGS sequence"/>
</dbReference>
<dbReference type="EMBL" id="KN824326">
    <property type="protein sequence ID" value="KIM24207.1"/>
    <property type="molecule type" value="Genomic_DNA"/>
</dbReference>
<evidence type="ECO:0000313" key="1">
    <source>
        <dbReference type="EMBL" id="KIM24207.1"/>
    </source>
</evidence>
<dbReference type="Gene3D" id="2.100.10.50">
    <property type="match status" value="1"/>
</dbReference>
<dbReference type="AlphaFoldDB" id="A0A0C2X4C3"/>